<feature type="domain" description="Cell wall-active antibiotics response LiaF-like C-terminal" evidence="2">
    <location>
        <begin position="321"/>
        <end position="415"/>
    </location>
</feature>
<comment type="caution">
    <text evidence="4">The sequence shown here is derived from an EMBL/GenBank/DDBJ whole genome shotgun (WGS) entry which is preliminary data.</text>
</comment>
<dbReference type="Pfam" id="PF09922">
    <property type="entry name" value="LiaF-like_C"/>
    <property type="match status" value="1"/>
</dbReference>
<feature type="transmembrane region" description="Helical" evidence="1">
    <location>
        <begin position="80"/>
        <end position="102"/>
    </location>
</feature>
<proteinExistence type="predicted"/>
<gene>
    <name evidence="4" type="ORF">COS81_00585</name>
</gene>
<organism evidence="4 5">
    <name type="scientific">candidate division WWE3 bacterium CG06_land_8_20_14_3_00_42_16</name>
    <dbReference type="NCBI Taxonomy" id="1975083"/>
    <lineage>
        <taxon>Bacteria</taxon>
        <taxon>Katanobacteria</taxon>
    </lineage>
</organism>
<feature type="transmembrane region" description="Helical" evidence="1">
    <location>
        <begin position="109"/>
        <end position="132"/>
    </location>
</feature>
<evidence type="ECO:0000259" key="3">
    <source>
        <dbReference type="Pfam" id="PF22570"/>
    </source>
</evidence>
<keyword evidence="1" id="KW-0472">Membrane</keyword>
<reference evidence="5" key="1">
    <citation type="submission" date="2017-09" db="EMBL/GenBank/DDBJ databases">
        <title>Depth-based differentiation of microbial function through sediment-hosted aquifers and enrichment of novel symbionts in the deep terrestrial subsurface.</title>
        <authorList>
            <person name="Probst A.J."/>
            <person name="Ladd B."/>
            <person name="Jarett J.K."/>
            <person name="Geller-Mcgrath D.E."/>
            <person name="Sieber C.M.K."/>
            <person name="Emerson J.B."/>
            <person name="Anantharaman K."/>
            <person name="Thomas B.C."/>
            <person name="Malmstrom R."/>
            <person name="Stieglmeier M."/>
            <person name="Klingl A."/>
            <person name="Woyke T."/>
            <person name="Ryan C.M."/>
            <person name="Banfield J.F."/>
        </authorList>
    </citation>
    <scope>NUCLEOTIDE SEQUENCE [LARGE SCALE GENOMIC DNA]</scope>
</reference>
<accession>A0A2M7APK2</accession>
<keyword evidence="1" id="KW-1133">Transmembrane helix</keyword>
<dbReference type="InterPro" id="IPR054331">
    <property type="entry name" value="LiaF_TM"/>
</dbReference>
<protein>
    <submittedName>
        <fullName evidence="4">Uncharacterized protein</fullName>
    </submittedName>
</protein>
<dbReference type="InterPro" id="IPR024425">
    <property type="entry name" value="LiaF-like_C"/>
</dbReference>
<evidence type="ECO:0000256" key="1">
    <source>
        <dbReference type="SAM" id="Phobius"/>
    </source>
</evidence>
<dbReference type="Pfam" id="PF22570">
    <property type="entry name" value="LiaF-TM"/>
    <property type="match status" value="1"/>
</dbReference>
<name>A0A2M7APK2_UNCKA</name>
<feature type="transmembrane region" description="Helical" evidence="1">
    <location>
        <begin position="56"/>
        <end position="74"/>
    </location>
</feature>
<evidence type="ECO:0000259" key="2">
    <source>
        <dbReference type="Pfam" id="PF09922"/>
    </source>
</evidence>
<sequence>MADKKTANIEKTLKNDDEKMIREVVKESGEVLTDTKRGPSGLEEISIKGERRGISLIWPFILISAGFILLFNYFNILPWSVWGVAWRFWPVILILGGFEIFLRKTIWHAFFQILGGAVVIILASIFILGLYFQFRQEKVSESPFNFLQLFYQITGPLEEKTKELTVSQNEYSNLEKINLEVKLGSQELNLSTDNSDDLFYSKAVYNTSNFEPTLTKSQVGKDLFLIYETQENQISFFNVKGEYEIKLSQAELLTDLTIGLDSGKGNLNCENLNLEKATLTIGSGELEADFGSQKMEKVQTVEATVGSGKLELKNLSSIASSHLNVDVGSGRSTLSFGGEIDKGDFLVTVNVGSGKILIEIPEDIGIKVSYKIGSGNLTVGDLKTSDDGVYTSPNYTDAESKINLDLVVGSGSVEVATL</sequence>
<evidence type="ECO:0000313" key="5">
    <source>
        <dbReference type="Proteomes" id="UP000229916"/>
    </source>
</evidence>
<evidence type="ECO:0000313" key="4">
    <source>
        <dbReference type="EMBL" id="PIU69296.1"/>
    </source>
</evidence>
<dbReference type="Proteomes" id="UP000229916">
    <property type="component" value="Unassembled WGS sequence"/>
</dbReference>
<keyword evidence="1" id="KW-0812">Transmembrane</keyword>
<dbReference type="EMBL" id="PEWD01000009">
    <property type="protein sequence ID" value="PIU69296.1"/>
    <property type="molecule type" value="Genomic_DNA"/>
</dbReference>
<feature type="domain" description="LiaF transmembrane" evidence="3">
    <location>
        <begin position="57"/>
        <end position="130"/>
    </location>
</feature>
<dbReference type="AlphaFoldDB" id="A0A2M7APK2"/>